<dbReference type="EMBL" id="QFYP01000001">
    <property type="protein sequence ID" value="RAK61679.1"/>
    <property type="molecule type" value="Genomic_DNA"/>
</dbReference>
<dbReference type="SMART" id="SM00344">
    <property type="entry name" value="HTH_ASNC"/>
    <property type="match status" value="1"/>
</dbReference>
<dbReference type="InterPro" id="IPR019887">
    <property type="entry name" value="Tscrpt_reg_AsnC/Lrp_C"/>
</dbReference>
<dbReference type="GO" id="GO:0005829">
    <property type="term" value="C:cytosol"/>
    <property type="evidence" value="ECO:0007669"/>
    <property type="project" value="TreeGrafter"/>
</dbReference>
<dbReference type="Pfam" id="PF13404">
    <property type="entry name" value="HTH_AsnC-type"/>
    <property type="match status" value="1"/>
</dbReference>
<keyword evidence="6" id="KW-1185">Reference proteome</keyword>
<evidence type="ECO:0000256" key="1">
    <source>
        <dbReference type="ARBA" id="ARBA00023015"/>
    </source>
</evidence>
<dbReference type="Gene3D" id="3.30.70.920">
    <property type="match status" value="1"/>
</dbReference>
<protein>
    <submittedName>
        <fullName evidence="5">AsnC family transcriptional regulator</fullName>
    </submittedName>
</protein>
<evidence type="ECO:0000256" key="2">
    <source>
        <dbReference type="ARBA" id="ARBA00023125"/>
    </source>
</evidence>
<dbReference type="InterPro" id="IPR036388">
    <property type="entry name" value="WH-like_DNA-bd_sf"/>
</dbReference>
<proteinExistence type="predicted"/>
<gene>
    <name evidence="5" type="ORF">DJ021_04180</name>
</gene>
<dbReference type="PANTHER" id="PTHR30154:SF53">
    <property type="entry name" value="HTH-TYPE TRANSCRIPTIONAL REGULATOR LRPC"/>
    <property type="match status" value="1"/>
</dbReference>
<name>A0A328B461_9CAUL</name>
<dbReference type="PANTHER" id="PTHR30154">
    <property type="entry name" value="LEUCINE-RESPONSIVE REGULATORY PROTEIN"/>
    <property type="match status" value="1"/>
</dbReference>
<dbReference type="PROSITE" id="PS50956">
    <property type="entry name" value="HTH_ASNC_2"/>
    <property type="match status" value="1"/>
</dbReference>
<dbReference type="Proteomes" id="UP000249842">
    <property type="component" value="Unassembled WGS sequence"/>
</dbReference>
<keyword evidence="2" id="KW-0238">DNA-binding</keyword>
<evidence type="ECO:0000313" key="5">
    <source>
        <dbReference type="EMBL" id="RAK61679.1"/>
    </source>
</evidence>
<dbReference type="InterPro" id="IPR011008">
    <property type="entry name" value="Dimeric_a/b-barrel"/>
</dbReference>
<dbReference type="InterPro" id="IPR036390">
    <property type="entry name" value="WH_DNA-bd_sf"/>
</dbReference>
<dbReference type="SUPFAM" id="SSF46785">
    <property type="entry name" value="Winged helix' DNA-binding domain"/>
    <property type="match status" value="1"/>
</dbReference>
<dbReference type="SUPFAM" id="SSF54909">
    <property type="entry name" value="Dimeric alpha+beta barrel"/>
    <property type="match status" value="1"/>
</dbReference>
<dbReference type="Gene3D" id="1.10.10.10">
    <property type="entry name" value="Winged helix-like DNA-binding domain superfamily/Winged helix DNA-binding domain"/>
    <property type="match status" value="1"/>
</dbReference>
<evidence type="ECO:0000259" key="4">
    <source>
        <dbReference type="PROSITE" id="PS50956"/>
    </source>
</evidence>
<sequence length="141" mass="15791">MDDLDRRLLALLRVNSRESVASLAGRLKVSRGTVQNRLEKMTRDDGVIQGFTVKIRPEVEAQRVRAIMCIAIEGERTSAVVRALRGFPEVDKVHTTNGRWDLVAELDTSDLREFSRTLDQIRLVAGIASTETSILLATQKM</sequence>
<accession>A0A328B461</accession>
<dbReference type="InterPro" id="IPR019888">
    <property type="entry name" value="Tscrpt_reg_AsnC-like"/>
</dbReference>
<dbReference type="GO" id="GO:0043565">
    <property type="term" value="F:sequence-specific DNA binding"/>
    <property type="evidence" value="ECO:0007669"/>
    <property type="project" value="InterPro"/>
</dbReference>
<keyword evidence="3" id="KW-0804">Transcription</keyword>
<dbReference type="Pfam" id="PF01037">
    <property type="entry name" value="AsnC_trans_reg"/>
    <property type="match status" value="1"/>
</dbReference>
<dbReference type="OrthoDB" id="9809462at2"/>
<evidence type="ECO:0000256" key="3">
    <source>
        <dbReference type="ARBA" id="ARBA00023163"/>
    </source>
</evidence>
<keyword evidence="1" id="KW-0805">Transcription regulation</keyword>
<feature type="domain" description="HTH asnC-type" evidence="4">
    <location>
        <begin position="1"/>
        <end position="63"/>
    </location>
</feature>
<reference evidence="6" key="1">
    <citation type="submission" date="2018-05" db="EMBL/GenBank/DDBJ databases">
        <authorList>
            <person name="Li X."/>
        </authorList>
    </citation>
    <scope>NUCLEOTIDE SEQUENCE [LARGE SCALE GENOMIC DNA]</scope>
    <source>
        <strain evidence="6">HKS-05</strain>
    </source>
</reference>
<organism evidence="5 6">
    <name type="scientific">Phenylobacterium hankyongense</name>
    <dbReference type="NCBI Taxonomy" id="1813876"/>
    <lineage>
        <taxon>Bacteria</taxon>
        <taxon>Pseudomonadati</taxon>
        <taxon>Pseudomonadota</taxon>
        <taxon>Alphaproteobacteria</taxon>
        <taxon>Caulobacterales</taxon>
        <taxon>Caulobacteraceae</taxon>
        <taxon>Phenylobacterium</taxon>
    </lineage>
</organism>
<evidence type="ECO:0000313" key="6">
    <source>
        <dbReference type="Proteomes" id="UP000249842"/>
    </source>
</evidence>
<dbReference type="InterPro" id="IPR000485">
    <property type="entry name" value="AsnC-type_HTH_dom"/>
</dbReference>
<comment type="caution">
    <text evidence="5">The sequence shown here is derived from an EMBL/GenBank/DDBJ whole genome shotgun (WGS) entry which is preliminary data.</text>
</comment>
<dbReference type="GO" id="GO:0043200">
    <property type="term" value="P:response to amino acid"/>
    <property type="evidence" value="ECO:0007669"/>
    <property type="project" value="TreeGrafter"/>
</dbReference>
<dbReference type="AlphaFoldDB" id="A0A328B461"/>